<dbReference type="EMBL" id="ML995480">
    <property type="protein sequence ID" value="KAF2144071.1"/>
    <property type="molecule type" value="Genomic_DNA"/>
</dbReference>
<dbReference type="Pfam" id="PF13561">
    <property type="entry name" value="adh_short_C2"/>
    <property type="match status" value="1"/>
</dbReference>
<organism evidence="6 7">
    <name type="scientific">Aplosporella prunicola CBS 121167</name>
    <dbReference type="NCBI Taxonomy" id="1176127"/>
    <lineage>
        <taxon>Eukaryota</taxon>
        <taxon>Fungi</taxon>
        <taxon>Dikarya</taxon>
        <taxon>Ascomycota</taxon>
        <taxon>Pezizomycotina</taxon>
        <taxon>Dothideomycetes</taxon>
        <taxon>Dothideomycetes incertae sedis</taxon>
        <taxon>Botryosphaeriales</taxon>
        <taxon>Aplosporellaceae</taxon>
        <taxon>Aplosporella</taxon>
    </lineage>
</organism>
<dbReference type="SUPFAM" id="SSF51735">
    <property type="entry name" value="NAD(P)-binding Rossmann-fold domains"/>
    <property type="match status" value="1"/>
</dbReference>
<protein>
    <recommendedName>
        <fullName evidence="3">2,4-dienoyl-CoA reductase [(3E)-enoyl-CoA-producing]</fullName>
        <ecNumber evidence="3">1.3.1.124</ecNumber>
    </recommendedName>
</protein>
<dbReference type="OrthoDB" id="2136131at2759"/>
<evidence type="ECO:0000256" key="2">
    <source>
        <dbReference type="ARBA" id="ARBA00023002"/>
    </source>
</evidence>
<evidence type="ECO:0000256" key="5">
    <source>
        <dbReference type="ARBA" id="ARBA00048340"/>
    </source>
</evidence>
<dbReference type="GeneID" id="54294137"/>
<dbReference type="Proteomes" id="UP000799438">
    <property type="component" value="Unassembled WGS sequence"/>
</dbReference>
<dbReference type="InterPro" id="IPR002347">
    <property type="entry name" value="SDR_fam"/>
</dbReference>
<dbReference type="RefSeq" id="XP_033399783.1">
    <property type="nucleotide sequence ID" value="XM_033536641.1"/>
</dbReference>
<dbReference type="GO" id="GO:0005777">
    <property type="term" value="C:peroxisome"/>
    <property type="evidence" value="ECO:0007669"/>
    <property type="project" value="TreeGrafter"/>
</dbReference>
<dbReference type="PANTHER" id="PTHR43296:SF2">
    <property type="entry name" value="PEROXISOMAL 2,4-DIENOYL-COA REDUCTASE [(3E)-ENOYL-COA-PRODUCING]"/>
    <property type="match status" value="1"/>
</dbReference>
<dbReference type="InterPro" id="IPR045017">
    <property type="entry name" value="DECR2-like"/>
</dbReference>
<dbReference type="InterPro" id="IPR036291">
    <property type="entry name" value="NAD(P)-bd_dom_sf"/>
</dbReference>
<keyword evidence="1" id="KW-0521">NADP</keyword>
<dbReference type="CDD" id="cd05369">
    <property type="entry name" value="TER_DECR_SDR_a"/>
    <property type="match status" value="1"/>
</dbReference>
<gene>
    <name evidence="6" type="ORF">K452DRAFT_223725</name>
</gene>
<dbReference type="AlphaFoldDB" id="A0A6A6BNE3"/>
<evidence type="ECO:0000256" key="3">
    <source>
        <dbReference type="ARBA" id="ARBA00026117"/>
    </source>
</evidence>
<dbReference type="Gene3D" id="3.40.50.720">
    <property type="entry name" value="NAD(P)-binding Rossmann-like Domain"/>
    <property type="match status" value="1"/>
</dbReference>
<comment type="catalytic activity">
    <reaction evidence="4">
        <text>a (2E,4E)-dienoyl-CoA + NADPH + H(+) = a 4,5-saturated-(3E)-enoyl-CoA + NADP(+)</text>
        <dbReference type="Rhea" id="RHEA:45912"/>
        <dbReference type="ChEBI" id="CHEBI:15378"/>
        <dbReference type="ChEBI" id="CHEBI:57783"/>
        <dbReference type="ChEBI" id="CHEBI:58349"/>
        <dbReference type="ChEBI" id="CHEBI:85101"/>
        <dbReference type="ChEBI" id="CHEBI:85493"/>
        <dbReference type="EC" id="1.3.1.124"/>
    </reaction>
</comment>
<keyword evidence="7" id="KW-1185">Reference proteome</keyword>
<evidence type="ECO:0000256" key="4">
    <source>
        <dbReference type="ARBA" id="ARBA00048009"/>
    </source>
</evidence>
<evidence type="ECO:0000256" key="1">
    <source>
        <dbReference type="ARBA" id="ARBA00022857"/>
    </source>
</evidence>
<sequence length="314" mass="32542">MPLPKNEYVSNVWKDGIFANKVVFCTGGAGTICSAQVRALVHLGADACIIGRNAEKTERMAADIATARPGARVLGLGDVDVRKPESLQSAADRCVKELGGIDFVIAGAAGNFLASMAQLSTNAFKSVMDIDVLGSYNTVKATMPYLLESAVKHRTDGKTPPANGTGGRIIFVSATIHYTGAPLQTHVSVAKAGVDALAHAVCIEQGPRGITSNVIAPGPIGSTEGMQRLSRAGSTATQGKGLPSGRWGTVKEIADATVFLFSDAGNYVNGEILVVDGGAWHMPSTGPGQEFQYPDFLLSDAAVTGVKGGKKAKL</sequence>
<dbReference type="GO" id="GO:0009062">
    <property type="term" value="P:fatty acid catabolic process"/>
    <property type="evidence" value="ECO:0007669"/>
    <property type="project" value="InterPro"/>
</dbReference>
<evidence type="ECO:0000313" key="6">
    <source>
        <dbReference type="EMBL" id="KAF2144071.1"/>
    </source>
</evidence>
<name>A0A6A6BNE3_9PEZI</name>
<proteinExistence type="predicted"/>
<dbReference type="PANTHER" id="PTHR43296">
    <property type="entry name" value="PEROXISOMAL 2,4-DIENOYL-COA REDUCTASE"/>
    <property type="match status" value="1"/>
</dbReference>
<reference evidence="6" key="1">
    <citation type="journal article" date="2020" name="Stud. Mycol.">
        <title>101 Dothideomycetes genomes: a test case for predicting lifestyles and emergence of pathogens.</title>
        <authorList>
            <person name="Haridas S."/>
            <person name="Albert R."/>
            <person name="Binder M."/>
            <person name="Bloem J."/>
            <person name="Labutti K."/>
            <person name="Salamov A."/>
            <person name="Andreopoulos B."/>
            <person name="Baker S."/>
            <person name="Barry K."/>
            <person name="Bills G."/>
            <person name="Bluhm B."/>
            <person name="Cannon C."/>
            <person name="Castanera R."/>
            <person name="Culley D."/>
            <person name="Daum C."/>
            <person name="Ezra D."/>
            <person name="Gonzalez J."/>
            <person name="Henrissat B."/>
            <person name="Kuo A."/>
            <person name="Liang C."/>
            <person name="Lipzen A."/>
            <person name="Lutzoni F."/>
            <person name="Magnuson J."/>
            <person name="Mondo S."/>
            <person name="Nolan M."/>
            <person name="Ohm R."/>
            <person name="Pangilinan J."/>
            <person name="Park H.-J."/>
            <person name="Ramirez L."/>
            <person name="Alfaro M."/>
            <person name="Sun H."/>
            <person name="Tritt A."/>
            <person name="Yoshinaga Y."/>
            <person name="Zwiers L.-H."/>
            <person name="Turgeon B."/>
            <person name="Goodwin S."/>
            <person name="Spatafora J."/>
            <person name="Crous P."/>
            <person name="Grigoriev I."/>
        </authorList>
    </citation>
    <scope>NUCLEOTIDE SEQUENCE</scope>
    <source>
        <strain evidence="6">CBS 121167</strain>
    </source>
</reference>
<dbReference type="EC" id="1.3.1.124" evidence="3"/>
<keyword evidence="2" id="KW-0560">Oxidoreductase</keyword>
<evidence type="ECO:0000313" key="7">
    <source>
        <dbReference type="Proteomes" id="UP000799438"/>
    </source>
</evidence>
<dbReference type="GO" id="GO:0008670">
    <property type="term" value="F:2,4-dienoyl-CoA reductase (NADPH) activity"/>
    <property type="evidence" value="ECO:0007669"/>
    <property type="project" value="InterPro"/>
</dbReference>
<accession>A0A6A6BNE3</accession>
<comment type="catalytic activity">
    <reaction evidence="5">
        <text>a (2E,4Z)-dienoyl-CoA + NADPH + H(+) = a 4,5-saturated-(3E)-enoyl-CoA + NADP(+)</text>
        <dbReference type="Rhea" id="RHEA:61892"/>
        <dbReference type="ChEBI" id="CHEBI:15378"/>
        <dbReference type="ChEBI" id="CHEBI:57783"/>
        <dbReference type="ChEBI" id="CHEBI:58349"/>
        <dbReference type="ChEBI" id="CHEBI:85099"/>
        <dbReference type="ChEBI" id="CHEBI:85493"/>
        <dbReference type="EC" id="1.3.1.124"/>
    </reaction>
</comment>
<dbReference type="PRINTS" id="PR00081">
    <property type="entry name" value="GDHRDH"/>
</dbReference>